<protein>
    <submittedName>
        <fullName evidence="2">Uncharacterized protein</fullName>
    </submittedName>
</protein>
<feature type="non-terminal residue" evidence="2">
    <location>
        <position position="127"/>
    </location>
</feature>
<accession>A0ABP0CKB6</accession>
<name>A0ABP0CKB6_9PEZI</name>
<evidence type="ECO:0000313" key="2">
    <source>
        <dbReference type="EMBL" id="CAK7232542.1"/>
    </source>
</evidence>
<evidence type="ECO:0000256" key="1">
    <source>
        <dbReference type="SAM" id="Phobius"/>
    </source>
</evidence>
<keyword evidence="3" id="KW-1185">Reference proteome</keyword>
<reference evidence="2 3" key="1">
    <citation type="submission" date="2024-01" db="EMBL/GenBank/DDBJ databases">
        <authorList>
            <person name="Allen C."/>
            <person name="Tagirdzhanova G."/>
        </authorList>
    </citation>
    <scope>NUCLEOTIDE SEQUENCE [LARGE SCALE GENOMIC DNA]</scope>
</reference>
<proteinExistence type="predicted"/>
<gene>
    <name evidence="2" type="ORF">SEUCBS140593_008297</name>
</gene>
<keyword evidence="1" id="KW-0472">Membrane</keyword>
<feature type="transmembrane region" description="Helical" evidence="1">
    <location>
        <begin position="35"/>
        <end position="55"/>
    </location>
</feature>
<comment type="caution">
    <text evidence="2">The sequence shown here is derived from an EMBL/GenBank/DDBJ whole genome shotgun (WGS) entry which is preliminary data.</text>
</comment>
<dbReference type="Proteomes" id="UP001642482">
    <property type="component" value="Unassembled WGS sequence"/>
</dbReference>
<sequence length="127" mass="13971">MTWTLSPFLATPTEYVQVLARFVENSRDRGRQRGALTASTIVTAFAVVFVVLRTISRFWLMHNPGVDDGLLILATFVLVAFLVGMGVAIGNHAGYPSSELEPGGIQVLSKFALLVEVAYYFNICFIK</sequence>
<evidence type="ECO:0000313" key="3">
    <source>
        <dbReference type="Proteomes" id="UP001642482"/>
    </source>
</evidence>
<keyword evidence="1" id="KW-1133">Transmembrane helix</keyword>
<feature type="transmembrane region" description="Helical" evidence="1">
    <location>
        <begin position="70"/>
        <end position="90"/>
    </location>
</feature>
<organism evidence="2 3">
    <name type="scientific">Sporothrix eucalyptigena</name>
    <dbReference type="NCBI Taxonomy" id="1812306"/>
    <lineage>
        <taxon>Eukaryota</taxon>
        <taxon>Fungi</taxon>
        <taxon>Dikarya</taxon>
        <taxon>Ascomycota</taxon>
        <taxon>Pezizomycotina</taxon>
        <taxon>Sordariomycetes</taxon>
        <taxon>Sordariomycetidae</taxon>
        <taxon>Ophiostomatales</taxon>
        <taxon>Ophiostomataceae</taxon>
        <taxon>Sporothrix</taxon>
    </lineage>
</organism>
<keyword evidence="1" id="KW-0812">Transmembrane</keyword>
<dbReference type="EMBL" id="CAWUHD010000112">
    <property type="protein sequence ID" value="CAK7232542.1"/>
    <property type="molecule type" value="Genomic_DNA"/>
</dbReference>